<reference evidence="4" key="1">
    <citation type="submission" date="2016-06" db="UniProtKB">
        <authorList>
            <consortium name="WormBaseParasite"/>
        </authorList>
    </citation>
    <scope>IDENTIFICATION</scope>
</reference>
<sequence length="80" mass="9217">MMAMRPIIYRRDKLAELELHSVTAKVMRTSRNELDENKGSVSIGIPQAKRQNAKKRENEQMLREAITACEGRQLSEPYAK</sequence>
<dbReference type="WBParaSite" id="TCNE_0000975701-mRNA-1">
    <property type="protein sequence ID" value="TCNE_0000975701-mRNA-1"/>
    <property type="gene ID" value="TCNE_0000975701"/>
</dbReference>
<proteinExistence type="predicted"/>
<evidence type="ECO:0000313" key="4">
    <source>
        <dbReference type="WBParaSite" id="TCNE_0000975701-mRNA-1"/>
    </source>
</evidence>
<name>A0A183UMN7_TOXCA</name>
<organism evidence="3 4">
    <name type="scientific">Toxocara canis</name>
    <name type="common">Canine roundworm</name>
    <dbReference type="NCBI Taxonomy" id="6265"/>
    <lineage>
        <taxon>Eukaryota</taxon>
        <taxon>Metazoa</taxon>
        <taxon>Ecdysozoa</taxon>
        <taxon>Nematoda</taxon>
        <taxon>Chromadorea</taxon>
        <taxon>Rhabditida</taxon>
        <taxon>Spirurina</taxon>
        <taxon>Ascaridomorpha</taxon>
        <taxon>Ascaridoidea</taxon>
        <taxon>Toxocaridae</taxon>
        <taxon>Toxocara</taxon>
    </lineage>
</organism>
<dbReference type="AlphaFoldDB" id="A0A183UMN7"/>
<reference evidence="2 3" key="2">
    <citation type="submission" date="2018-11" db="EMBL/GenBank/DDBJ databases">
        <authorList>
            <consortium name="Pathogen Informatics"/>
        </authorList>
    </citation>
    <scope>NUCLEOTIDE SEQUENCE [LARGE SCALE GENOMIC DNA]</scope>
</reference>
<evidence type="ECO:0000256" key="1">
    <source>
        <dbReference type="SAM" id="MobiDB-lite"/>
    </source>
</evidence>
<gene>
    <name evidence="2" type="ORF">TCNE_LOCUS9757</name>
</gene>
<feature type="region of interest" description="Disordered" evidence="1">
    <location>
        <begin position="30"/>
        <end position="59"/>
    </location>
</feature>
<evidence type="ECO:0000313" key="3">
    <source>
        <dbReference type="Proteomes" id="UP000050794"/>
    </source>
</evidence>
<evidence type="ECO:0000313" key="2">
    <source>
        <dbReference type="EMBL" id="VDM41078.1"/>
    </source>
</evidence>
<keyword evidence="3" id="KW-1185">Reference proteome</keyword>
<protein>
    <submittedName>
        <fullName evidence="4">Transposase</fullName>
    </submittedName>
</protein>
<dbReference type="Proteomes" id="UP000050794">
    <property type="component" value="Unassembled WGS sequence"/>
</dbReference>
<accession>A0A183UMN7</accession>
<dbReference type="EMBL" id="UYWY01020274">
    <property type="protein sequence ID" value="VDM41078.1"/>
    <property type="molecule type" value="Genomic_DNA"/>
</dbReference>